<dbReference type="InterPro" id="IPR048413">
    <property type="entry name" value="Htt_C-HEAT_rpt"/>
</dbReference>
<evidence type="ECO:0000256" key="1">
    <source>
        <dbReference type="SAM" id="MobiDB-lite"/>
    </source>
</evidence>
<proteinExistence type="predicted"/>
<name>A0A504YQH2_FASGI</name>
<feature type="compositionally biased region" description="Low complexity" evidence="1">
    <location>
        <begin position="162"/>
        <end position="174"/>
    </location>
</feature>
<feature type="compositionally biased region" description="Low complexity" evidence="1">
    <location>
        <begin position="130"/>
        <end position="141"/>
    </location>
</feature>
<dbReference type="OrthoDB" id="6267521at2759"/>
<dbReference type="STRING" id="46835.A0A504YQH2"/>
<reference evidence="2 3" key="1">
    <citation type="submission" date="2019-04" db="EMBL/GenBank/DDBJ databases">
        <title>Annotation for the trematode Fasciola gigantica.</title>
        <authorList>
            <person name="Choi Y.-J."/>
        </authorList>
    </citation>
    <scope>NUCLEOTIDE SEQUENCE [LARGE SCALE GENOMIC DNA]</scope>
    <source>
        <strain evidence="2">Uganda_cow_1</strain>
    </source>
</reference>
<accession>A0A504YQH2</accession>
<dbReference type="Proteomes" id="UP000316759">
    <property type="component" value="Unassembled WGS sequence"/>
</dbReference>
<keyword evidence="3" id="KW-1185">Reference proteome</keyword>
<evidence type="ECO:0000313" key="2">
    <source>
        <dbReference type="EMBL" id="TPP62531.1"/>
    </source>
</evidence>
<gene>
    <name evidence="2" type="ORF">FGIG_08194</name>
</gene>
<dbReference type="InterPro" id="IPR028426">
    <property type="entry name" value="Huntingtin_fam"/>
</dbReference>
<dbReference type="PANTHER" id="PTHR10170">
    <property type="entry name" value="HUNTINGTON DISEASE PROTEIN"/>
    <property type="match status" value="1"/>
</dbReference>
<organism evidence="2 3">
    <name type="scientific">Fasciola gigantica</name>
    <name type="common">Giant liver fluke</name>
    <dbReference type="NCBI Taxonomy" id="46835"/>
    <lineage>
        <taxon>Eukaryota</taxon>
        <taxon>Metazoa</taxon>
        <taxon>Spiralia</taxon>
        <taxon>Lophotrochozoa</taxon>
        <taxon>Platyhelminthes</taxon>
        <taxon>Trematoda</taxon>
        <taxon>Digenea</taxon>
        <taxon>Plagiorchiida</taxon>
        <taxon>Echinostomata</taxon>
        <taxon>Echinostomatoidea</taxon>
        <taxon>Fasciolidae</taxon>
        <taxon>Fasciola</taxon>
    </lineage>
</organism>
<dbReference type="EMBL" id="SUNJ01006726">
    <property type="protein sequence ID" value="TPP62531.1"/>
    <property type="molecule type" value="Genomic_DNA"/>
</dbReference>
<protein>
    <submittedName>
        <fullName evidence="2">Uncharacterized protein</fullName>
    </submittedName>
</protein>
<dbReference type="Pfam" id="PF20927">
    <property type="entry name" value="Htt_C-HEAT"/>
    <property type="match status" value="1"/>
</dbReference>
<evidence type="ECO:0000313" key="3">
    <source>
        <dbReference type="Proteomes" id="UP000316759"/>
    </source>
</evidence>
<dbReference type="AlphaFoldDB" id="A0A504YQH2"/>
<comment type="caution">
    <text evidence="2">The sequence shown here is derived from an EMBL/GenBank/DDBJ whole genome shotgun (WGS) entry which is preliminary data.</text>
</comment>
<feature type="region of interest" description="Disordered" evidence="1">
    <location>
        <begin position="127"/>
        <end position="174"/>
    </location>
</feature>
<feature type="compositionally biased region" description="Low complexity" evidence="1">
    <location>
        <begin position="409"/>
        <end position="418"/>
    </location>
</feature>
<feature type="region of interest" description="Disordered" evidence="1">
    <location>
        <begin position="405"/>
        <end position="434"/>
    </location>
</feature>
<dbReference type="GO" id="GO:0005737">
    <property type="term" value="C:cytoplasm"/>
    <property type="evidence" value="ECO:0007669"/>
    <property type="project" value="TreeGrafter"/>
</dbReference>
<sequence>MFKTSYLHRRNFRLRFTTGSLWVWHAVSPCWNWLVAAHKRALHEATLEPVVRQILAVLQTNVYHSPGCWIARSMLLPTCCLADRAPTTSAPKLNNIVTNRVTIMNELYSQICQYLEQKLVTLFTPPAPVSPSSSSSVSASSKSTGESFRPVPGTPRWIPTPATDATKSSSGSGTSAGFKRFMSGVFGGGGGVGFGGIKGSLTGTGIDATVKFDSVGTGVHIGSSSLSFPAPGSASLVNRVERHQLIVLATAFFLTEHFSGSESYPVLTDFGSGLTEMLSGLTSNLFRLAQSMLSDTAAFLASSNGANISALSHYAVLGAGTTSDLYYSPAVHAAWCRGIERLVLMGRLGKGATESLQKLCVMRLRTCRSAHLSLPVLRLLITCMYTNAGRLNTQLQHYRRVSPIGDKATSTSGFSSSSVNRGTESKAVRPSDSASVTYARSKKLPETTIKHDLATLPPSLLTDSEATAGMTQEFLSCLWERLRGGVAPVIHTSGEPSWVTSAWTSAAEASVIAHLLPVASTDIIQAIAGLLVHNSPQSQASQLGWDRLVIDGHLEDPVLNKALGEFARLDHAHPDLAAQTLAQLFGRFLDRPGGQALIRQWVILSLPTLLSRQPRRLAIWATTVCLLAASTEPSLRAALCLCSTQVAFTYTSDSAEYRDPSGESSQLSSASAIAFRQQTSPLLSDLLCLSAVHFVRSGLLSRSGTSLDEELIEHRQAFRRMFEPLPGGEFEFCAATTDPDERTLRRVYTLLQRELAGDN</sequence>
<dbReference type="PANTHER" id="PTHR10170:SF10">
    <property type="entry name" value="HUNTINGTIN"/>
    <property type="match status" value="1"/>
</dbReference>